<dbReference type="PROSITE" id="PS51733">
    <property type="entry name" value="BPL_LPL_CATALYTIC"/>
    <property type="match status" value="1"/>
</dbReference>
<comment type="caution">
    <text evidence="5">The sequence shown here is derived from an EMBL/GenBank/DDBJ whole genome shotgun (WGS) entry which is preliminary data.</text>
</comment>
<evidence type="ECO:0000256" key="3">
    <source>
        <dbReference type="HAMAP-Rule" id="MF_02119"/>
    </source>
</evidence>
<proteinExistence type="inferred from homology"/>
<keyword evidence="6" id="KW-1185">Reference proteome</keyword>
<dbReference type="CDD" id="cd16443">
    <property type="entry name" value="LplA"/>
    <property type="match status" value="1"/>
</dbReference>
<evidence type="ECO:0000313" key="5">
    <source>
        <dbReference type="EMBL" id="MBM7840596.1"/>
    </source>
</evidence>
<dbReference type="EMBL" id="JAFBCV010000015">
    <property type="protein sequence ID" value="MBM7840596.1"/>
    <property type="molecule type" value="Genomic_DNA"/>
</dbReference>
<dbReference type="Pfam" id="PF21948">
    <property type="entry name" value="LplA-B_cat"/>
    <property type="match status" value="1"/>
</dbReference>
<sequence length="275" mass="30857">MVFQSASGTFEQCRMVDNSTNYMGESALRSFAYDDMLCTIAGKKNQSALRFWVHNDTIVLGTQDTRLTYIQEAFTFLQKQHIDVVVRNSGGLAVYLDKGVLNISLIFPGEATFSINEGYERMVSLIRHMFPQVQIDTGEIIGSYCPGSYDLSIGGKKFAGISQRRIRNGIAVQIYLCVTGSGSARAIAVKNMYKIAVQDSEPKFDYPQIEPVVMASLNELLNENYTVAQIIERAKTSANALNLHLYEDPLSAEEELLYEAQLERVVDRHNRCLRP</sequence>
<name>A0ABS2T003_9BACI</name>
<comment type="similarity">
    <text evidence="3">Belongs to the octanoyltransferase LipL family.</text>
</comment>
<comment type="function">
    <text evidence="3">Catalyzes the amidotransfer (transamidation) of the octanoyl moiety from octanoyl-GcvH to the lipoyl domain of the E2 subunit of lipoate-dependent enzymes.</text>
</comment>
<feature type="active site" description="Acyl-thioester intermediate" evidence="3">
    <location>
        <position position="145"/>
    </location>
</feature>
<evidence type="ECO:0000313" key="6">
    <source>
        <dbReference type="Proteomes" id="UP001179280"/>
    </source>
</evidence>
<dbReference type="InterPro" id="IPR045864">
    <property type="entry name" value="aa-tRNA-synth_II/BPL/LPL"/>
</dbReference>
<organism evidence="5 6">
    <name type="scientific">Shouchella xiaoxiensis</name>
    <dbReference type="NCBI Taxonomy" id="766895"/>
    <lineage>
        <taxon>Bacteria</taxon>
        <taxon>Bacillati</taxon>
        <taxon>Bacillota</taxon>
        <taxon>Bacilli</taxon>
        <taxon>Bacillales</taxon>
        <taxon>Bacillaceae</taxon>
        <taxon>Shouchella</taxon>
    </lineage>
</organism>
<dbReference type="PANTHER" id="PTHR43679">
    <property type="entry name" value="OCTANOYLTRANSFERASE LIPM-RELATED"/>
    <property type="match status" value="1"/>
</dbReference>
<dbReference type="GO" id="GO:0016746">
    <property type="term" value="F:acyltransferase activity"/>
    <property type="evidence" value="ECO:0007669"/>
    <property type="project" value="UniProtKB-KW"/>
</dbReference>
<gene>
    <name evidence="3" type="primary">lipL</name>
    <name evidence="5" type="ORF">JOC54_003889</name>
</gene>
<dbReference type="SUPFAM" id="SSF55681">
    <property type="entry name" value="Class II aaRS and biotin synthetases"/>
    <property type="match status" value="1"/>
</dbReference>
<reference evidence="5" key="1">
    <citation type="submission" date="2021-01" db="EMBL/GenBank/DDBJ databases">
        <title>Genomic Encyclopedia of Type Strains, Phase IV (KMG-IV): sequencing the most valuable type-strain genomes for metagenomic binning, comparative biology and taxonomic classification.</title>
        <authorList>
            <person name="Goeker M."/>
        </authorList>
    </citation>
    <scope>NUCLEOTIDE SEQUENCE</scope>
    <source>
        <strain evidence="5">DSM 21943</strain>
    </source>
</reference>
<dbReference type="Proteomes" id="UP001179280">
    <property type="component" value="Unassembled WGS sequence"/>
</dbReference>
<comment type="catalytic activity">
    <reaction evidence="3">
        <text>N(6)-octanoyl-L-lysyl-[glycine-cleavage complex H protein] + L-lysyl-[lipoyl-carrier protein] = N(6)-octanoyl-L-lysyl-[lipoyl-carrier protein] + L-lysyl-[glycine-cleavage complex H protein]</text>
        <dbReference type="Rhea" id="RHEA:20213"/>
        <dbReference type="Rhea" id="RHEA-COMP:10500"/>
        <dbReference type="Rhea" id="RHEA-COMP:10501"/>
        <dbReference type="Rhea" id="RHEA-COMP:10503"/>
        <dbReference type="Rhea" id="RHEA-COMP:10504"/>
        <dbReference type="ChEBI" id="CHEBI:29969"/>
        <dbReference type="ChEBI" id="CHEBI:78809"/>
        <dbReference type="EC" id="2.3.1.204"/>
    </reaction>
</comment>
<dbReference type="PANTHER" id="PTHR43679:SF2">
    <property type="entry name" value="OCTANOYL-[GCVH]:PROTEIN N-OCTANOYLTRANSFERASE"/>
    <property type="match status" value="1"/>
</dbReference>
<evidence type="ECO:0000256" key="2">
    <source>
        <dbReference type="ARBA" id="ARBA00023315"/>
    </source>
</evidence>
<evidence type="ECO:0000259" key="4">
    <source>
        <dbReference type="PROSITE" id="PS51733"/>
    </source>
</evidence>
<feature type="domain" description="BPL/LPL catalytic" evidence="4">
    <location>
        <begin position="43"/>
        <end position="225"/>
    </location>
</feature>
<comment type="miscellaneous">
    <text evidence="3">The reaction proceeds via a thioester-linked acyl-enzyme intermediate.</text>
</comment>
<accession>A0ABS2T003</accession>
<dbReference type="InterPro" id="IPR004143">
    <property type="entry name" value="BPL_LPL_catalytic"/>
</dbReference>
<protein>
    <recommendedName>
        <fullName evidence="3">Octanoyl-[GcvH]:protein N-octanoyltransferase</fullName>
        <ecNumber evidence="3">2.3.1.204</ecNumber>
    </recommendedName>
    <alternativeName>
        <fullName evidence="3">Octanoyl-[GcvH]:E2 amidotransferase</fullName>
    </alternativeName>
</protein>
<dbReference type="InterPro" id="IPR024897">
    <property type="entry name" value="LipL"/>
</dbReference>
<keyword evidence="1 3" id="KW-0808">Transferase</keyword>
<dbReference type="EC" id="2.3.1.204" evidence="3"/>
<dbReference type="RefSeq" id="WP_204468273.1">
    <property type="nucleotide sequence ID" value="NZ_JAFBCV010000015.1"/>
</dbReference>
<keyword evidence="2 3" id="KW-0012">Acyltransferase</keyword>
<dbReference type="HAMAP" id="MF_02119">
    <property type="entry name" value="LipL"/>
    <property type="match status" value="1"/>
</dbReference>
<dbReference type="InterPro" id="IPR050664">
    <property type="entry name" value="Octanoyltrans_LipM/LipL"/>
</dbReference>
<feature type="site" description="Lowers pKa of active site Cys" evidence="3">
    <location>
        <position position="157"/>
    </location>
</feature>
<evidence type="ECO:0000256" key="1">
    <source>
        <dbReference type="ARBA" id="ARBA00022679"/>
    </source>
</evidence>
<dbReference type="Gene3D" id="3.30.930.10">
    <property type="entry name" value="Bira Bifunctional Protein, Domain 2"/>
    <property type="match status" value="1"/>
</dbReference>
<comment type="pathway">
    <text evidence="3">Protein modification; protein lipoylation via endogenous pathway; protein N(6)-(lipoyl)lysine from octanoyl-[acyl-carrier-protein].</text>
</comment>